<evidence type="ECO:0000313" key="2">
    <source>
        <dbReference type="EMBL" id="KAA9002369.1"/>
    </source>
</evidence>
<dbReference type="SUPFAM" id="SSF54001">
    <property type="entry name" value="Cysteine proteinases"/>
    <property type="match status" value="1"/>
</dbReference>
<keyword evidence="3" id="KW-1185">Reference proteome</keyword>
<accession>A0A5J5G5B7</accession>
<name>A0A5J5G5B7_9BACL</name>
<comment type="caution">
    <text evidence="2">The sequence shown here is derived from an EMBL/GenBank/DDBJ whole genome shotgun (WGS) entry which is preliminary data.</text>
</comment>
<dbReference type="AlphaFoldDB" id="A0A5J5G5B7"/>
<evidence type="ECO:0000256" key="1">
    <source>
        <dbReference type="SAM" id="SignalP"/>
    </source>
</evidence>
<sequence length="233" mass="25957">MLLLKKIITLCISIFLLLPVTSAFANDSSSFSSLNQSEINDLETAKQATEGLKTQMDKQEPLFIGDPKTAENQASTISTDMSRQAAGSYTSRAGEFLVTTDTASSSSSTWAGGHAGLVYSSNYVLESFGNKGDMNGVKLWPNDWDARYEHFQLRTVIGTTLQQDIDLALKAYNHLNKPYNYNFFNINQSSSFYCSQLVYYMFNSMYNINLNDGGAVWPVDLTQSEHAYVVYSQ</sequence>
<dbReference type="Gene3D" id="3.90.1720.10">
    <property type="entry name" value="endopeptidase domain like (from Nostoc punctiforme)"/>
    <property type="match status" value="1"/>
</dbReference>
<feature type="signal peptide" evidence="1">
    <location>
        <begin position="1"/>
        <end position="25"/>
    </location>
</feature>
<dbReference type="InterPro" id="IPR024453">
    <property type="entry name" value="Peptidase_C92"/>
</dbReference>
<dbReference type="Pfam" id="PF05708">
    <property type="entry name" value="Peptidase_C92"/>
    <property type="match status" value="1"/>
</dbReference>
<evidence type="ECO:0000313" key="3">
    <source>
        <dbReference type="Proteomes" id="UP000367750"/>
    </source>
</evidence>
<dbReference type="Proteomes" id="UP000367750">
    <property type="component" value="Unassembled WGS sequence"/>
</dbReference>
<evidence type="ECO:0008006" key="4">
    <source>
        <dbReference type="Google" id="ProtNLM"/>
    </source>
</evidence>
<organism evidence="2 3">
    <name type="scientific">Paenibacillus spiritus</name>
    <dbReference type="NCBI Taxonomy" id="2496557"/>
    <lineage>
        <taxon>Bacteria</taxon>
        <taxon>Bacillati</taxon>
        <taxon>Bacillota</taxon>
        <taxon>Bacilli</taxon>
        <taxon>Bacillales</taxon>
        <taxon>Paenibacillaceae</taxon>
        <taxon>Paenibacillus</taxon>
    </lineage>
</organism>
<proteinExistence type="predicted"/>
<dbReference type="InterPro" id="IPR038765">
    <property type="entry name" value="Papain-like_cys_pep_sf"/>
</dbReference>
<protein>
    <recommendedName>
        <fullName evidence="4">Hydrolase</fullName>
    </recommendedName>
</protein>
<gene>
    <name evidence="2" type="ORF">F4V43_13175</name>
</gene>
<feature type="chain" id="PRO_5023802837" description="Hydrolase" evidence="1">
    <location>
        <begin position="26"/>
        <end position="233"/>
    </location>
</feature>
<dbReference type="OrthoDB" id="1708048at2"/>
<keyword evidence="1" id="KW-0732">Signal</keyword>
<reference evidence="2 3" key="1">
    <citation type="submission" date="2019-09" db="EMBL/GenBank/DDBJ databases">
        <title>Bacillus ochoae sp. nov., Paenibacillus whitsoniae sp. nov., Paenibacillus spiritus sp. nov. Isolated from the Mars Exploration Rover during spacecraft assembly.</title>
        <authorList>
            <person name="Seuylemezian A."/>
            <person name="Vaishampayan P."/>
        </authorList>
    </citation>
    <scope>NUCLEOTIDE SEQUENCE [LARGE SCALE GENOMIC DNA]</scope>
    <source>
        <strain evidence="2 3">MER_111</strain>
    </source>
</reference>
<dbReference type="EMBL" id="VYKK01000017">
    <property type="protein sequence ID" value="KAA9002369.1"/>
    <property type="molecule type" value="Genomic_DNA"/>
</dbReference>